<accession>A0A918UEC0</accession>
<dbReference type="GO" id="GO:0009986">
    <property type="term" value="C:cell surface"/>
    <property type="evidence" value="ECO:0007669"/>
    <property type="project" value="UniProtKB-SubCell"/>
</dbReference>
<dbReference type="EMBL" id="BMVW01000001">
    <property type="protein sequence ID" value="GGY95381.1"/>
    <property type="molecule type" value="Genomic_DNA"/>
</dbReference>
<dbReference type="InterPro" id="IPR027409">
    <property type="entry name" value="GroEL-like_apical_dom_sf"/>
</dbReference>
<dbReference type="InterPro" id="IPR027413">
    <property type="entry name" value="GROEL-like_equatorial_sf"/>
</dbReference>
<dbReference type="GO" id="GO:0042603">
    <property type="term" value="C:capsule"/>
    <property type="evidence" value="ECO:0007669"/>
    <property type="project" value="UniProtKB-SubCell"/>
</dbReference>
<feature type="binding site" evidence="9">
    <location>
        <begin position="476"/>
        <end position="478"/>
    </location>
    <ligand>
        <name>ATP</name>
        <dbReference type="ChEBI" id="CHEBI:30616"/>
    </ligand>
</feature>
<dbReference type="GO" id="GO:0051082">
    <property type="term" value="F:unfolded protein binding"/>
    <property type="evidence" value="ECO:0007669"/>
    <property type="project" value="UniProtKB-UniRule"/>
</dbReference>
<reference evidence="12" key="1">
    <citation type="journal article" date="2014" name="Int. J. Syst. Evol. Microbiol.">
        <title>Complete genome sequence of Corynebacterium casei LMG S-19264T (=DSM 44701T), isolated from a smear-ripened cheese.</title>
        <authorList>
            <consortium name="US DOE Joint Genome Institute (JGI-PGF)"/>
            <person name="Walter F."/>
            <person name="Albersmeier A."/>
            <person name="Kalinowski J."/>
            <person name="Ruckert C."/>
        </authorList>
    </citation>
    <scope>NUCLEOTIDE SEQUENCE</scope>
    <source>
        <strain evidence="12">JCM 4815</strain>
    </source>
</reference>
<dbReference type="GO" id="GO:0140662">
    <property type="term" value="F:ATP-dependent protein folding chaperone"/>
    <property type="evidence" value="ECO:0007669"/>
    <property type="project" value="InterPro"/>
</dbReference>
<evidence type="ECO:0000256" key="8">
    <source>
        <dbReference type="ARBA" id="ARBA00025702"/>
    </source>
</evidence>
<evidence type="ECO:0000256" key="11">
    <source>
        <dbReference type="RuleBase" id="RU000419"/>
    </source>
</evidence>
<dbReference type="NCBIfam" id="NF009489">
    <property type="entry name" value="PRK12851.1"/>
    <property type="match status" value="1"/>
</dbReference>
<dbReference type="SUPFAM" id="SSF52029">
    <property type="entry name" value="GroEL apical domain-like"/>
    <property type="match status" value="1"/>
</dbReference>
<dbReference type="PANTHER" id="PTHR45633">
    <property type="entry name" value="60 KDA HEAT SHOCK PROTEIN, MITOCHONDRIAL"/>
    <property type="match status" value="1"/>
</dbReference>
<comment type="caution">
    <text evidence="12">The sequence shown here is derived from an EMBL/GenBank/DDBJ whole genome shotgun (WGS) entry which is preliminary data.</text>
</comment>
<keyword evidence="5 9" id="KW-0067">ATP-binding</keyword>
<dbReference type="CDD" id="cd03344">
    <property type="entry name" value="GroEL"/>
    <property type="match status" value="1"/>
</dbReference>
<comment type="subunit">
    <text evidence="9 11">Forms a cylinder of 14 subunits composed of two heptameric rings stacked back-to-back. Interacts with the co-chaperonin GroES.</text>
</comment>
<dbReference type="GO" id="GO:0016853">
    <property type="term" value="F:isomerase activity"/>
    <property type="evidence" value="ECO:0007669"/>
    <property type="project" value="UniProtKB-KW"/>
</dbReference>
<feature type="binding site" evidence="9">
    <location>
        <begin position="29"/>
        <end position="32"/>
    </location>
    <ligand>
        <name>ATP</name>
        <dbReference type="ChEBI" id="CHEBI:30616"/>
    </ligand>
</feature>
<evidence type="ECO:0000256" key="3">
    <source>
        <dbReference type="ARBA" id="ARBA00006607"/>
    </source>
</evidence>
<evidence type="ECO:0000256" key="6">
    <source>
        <dbReference type="ARBA" id="ARBA00023186"/>
    </source>
</evidence>
<dbReference type="NCBIfam" id="NF009487">
    <property type="entry name" value="PRK12849.1"/>
    <property type="match status" value="1"/>
</dbReference>
<dbReference type="SUPFAM" id="SSF48592">
    <property type="entry name" value="GroEL equatorial domain-like"/>
    <property type="match status" value="1"/>
</dbReference>
<comment type="similarity">
    <text evidence="3 9 10">Belongs to the chaperonin (HSP60) family.</text>
</comment>
<dbReference type="Pfam" id="PF00118">
    <property type="entry name" value="Cpn60_TCP1"/>
    <property type="match status" value="1"/>
</dbReference>
<evidence type="ECO:0000256" key="4">
    <source>
        <dbReference type="ARBA" id="ARBA00022741"/>
    </source>
</evidence>
<dbReference type="NCBIfam" id="NF009488">
    <property type="entry name" value="PRK12850.1"/>
    <property type="match status" value="1"/>
</dbReference>
<dbReference type="RefSeq" id="WP_030576451.1">
    <property type="nucleotide sequence ID" value="NZ_BMVW01000001.1"/>
</dbReference>
<dbReference type="InterPro" id="IPR002423">
    <property type="entry name" value="Cpn60/GroEL/TCP-1"/>
</dbReference>
<comment type="function">
    <text evidence="9 11">Together with its co-chaperonin GroES, plays an essential role in assisting protein folding. The GroEL-GroES system forms a nano-cage that allows encapsulation of the non-native substrate proteins and provides a physical environment optimized to promote and accelerate protein folding.</text>
</comment>
<feature type="binding site" evidence="9">
    <location>
        <position position="492"/>
    </location>
    <ligand>
        <name>ATP</name>
        <dbReference type="ChEBI" id="CHEBI:30616"/>
    </ligand>
</feature>
<dbReference type="EC" id="5.6.1.7" evidence="9"/>
<protein>
    <recommendedName>
        <fullName evidence="9">Chaperonin GroEL</fullName>
        <ecNumber evidence="9">5.6.1.7</ecNumber>
    </recommendedName>
    <alternativeName>
        <fullName evidence="9">60 kDa chaperonin</fullName>
    </alternativeName>
    <alternativeName>
        <fullName evidence="9">Chaperonin-60</fullName>
        <shortName evidence="9">Cpn60</shortName>
    </alternativeName>
</protein>
<dbReference type="InterPro" id="IPR027410">
    <property type="entry name" value="TCP-1-like_intermed_sf"/>
</dbReference>
<evidence type="ECO:0000313" key="12">
    <source>
        <dbReference type="EMBL" id="GGY95381.1"/>
    </source>
</evidence>
<dbReference type="Gene3D" id="3.50.7.10">
    <property type="entry name" value="GroEL"/>
    <property type="match status" value="1"/>
</dbReference>
<organism evidence="12 13">
    <name type="scientific">Streptomyces poonensis</name>
    <dbReference type="NCBI Taxonomy" id="68255"/>
    <lineage>
        <taxon>Bacteria</taxon>
        <taxon>Bacillati</taxon>
        <taxon>Actinomycetota</taxon>
        <taxon>Actinomycetes</taxon>
        <taxon>Kitasatosporales</taxon>
        <taxon>Streptomycetaceae</taxon>
        <taxon>Streptomyces</taxon>
    </lineage>
</organism>
<dbReference type="Gene3D" id="3.30.260.10">
    <property type="entry name" value="TCP-1-like chaperonin intermediate domain"/>
    <property type="match status" value="1"/>
</dbReference>
<keyword evidence="13" id="KW-1185">Reference proteome</keyword>
<dbReference type="PROSITE" id="PS00296">
    <property type="entry name" value="CHAPERONINS_CPN60"/>
    <property type="match status" value="1"/>
</dbReference>
<keyword evidence="9" id="KW-0963">Cytoplasm</keyword>
<reference evidence="12" key="2">
    <citation type="submission" date="2020-09" db="EMBL/GenBank/DDBJ databases">
        <authorList>
            <person name="Sun Q."/>
            <person name="Ohkuma M."/>
        </authorList>
    </citation>
    <scope>NUCLEOTIDE SEQUENCE</scope>
    <source>
        <strain evidence="12">JCM 4815</strain>
    </source>
</reference>
<dbReference type="NCBIfam" id="TIGR02348">
    <property type="entry name" value="GroEL"/>
    <property type="match status" value="1"/>
</dbReference>
<dbReference type="PRINTS" id="PR00298">
    <property type="entry name" value="CHAPERONIN60"/>
</dbReference>
<dbReference type="GO" id="GO:0005524">
    <property type="term" value="F:ATP binding"/>
    <property type="evidence" value="ECO:0007669"/>
    <property type="project" value="UniProtKB-UniRule"/>
</dbReference>
<name>A0A918UEC0_9ACTN</name>
<dbReference type="AlphaFoldDB" id="A0A918UEC0"/>
<dbReference type="NCBIfam" id="NF000592">
    <property type="entry name" value="PRK00013.1"/>
    <property type="match status" value="1"/>
</dbReference>
<keyword evidence="7 9" id="KW-0413">Isomerase</keyword>
<evidence type="ECO:0000313" key="13">
    <source>
        <dbReference type="Proteomes" id="UP000622166"/>
    </source>
</evidence>
<evidence type="ECO:0000256" key="9">
    <source>
        <dbReference type="HAMAP-Rule" id="MF_00600"/>
    </source>
</evidence>
<comment type="caution">
    <text evidence="9">Lacks conserved residue(s) required for the propagation of feature annotation.</text>
</comment>
<evidence type="ECO:0000256" key="1">
    <source>
        <dbReference type="ARBA" id="ARBA00004191"/>
    </source>
</evidence>
<feature type="binding site" evidence="9">
    <location>
        <position position="413"/>
    </location>
    <ligand>
        <name>ATP</name>
        <dbReference type="ChEBI" id="CHEBI:30616"/>
    </ligand>
</feature>
<evidence type="ECO:0000256" key="2">
    <source>
        <dbReference type="ARBA" id="ARBA00004241"/>
    </source>
</evidence>
<dbReference type="Gene3D" id="1.10.560.10">
    <property type="entry name" value="GroEL-like equatorial domain"/>
    <property type="match status" value="1"/>
</dbReference>
<gene>
    <name evidence="12" type="primary">groL2</name>
    <name evidence="9" type="synonym">groEL</name>
    <name evidence="9" type="synonym">groL</name>
    <name evidence="12" type="ORF">GCM10010365_12800</name>
</gene>
<dbReference type="GO" id="GO:0005737">
    <property type="term" value="C:cytoplasm"/>
    <property type="evidence" value="ECO:0007669"/>
    <property type="project" value="UniProtKB-SubCell"/>
</dbReference>
<comment type="subcellular location">
    <subcellularLocation>
        <location evidence="2">Cell surface</location>
    </subcellularLocation>
    <subcellularLocation>
        <location evidence="9">Cytoplasm</location>
    </subcellularLocation>
    <subcellularLocation>
        <location evidence="8">Secreted</location>
        <location evidence="8">Capsule</location>
    </subcellularLocation>
    <subcellularLocation>
        <location evidence="1">Secreted</location>
        <location evidence="1">Cell wall</location>
    </subcellularLocation>
</comment>
<sequence length="540" mass="56918">MAKIIAFDEEARRGLERGMNQLADAVKVTLGPKGRNVVLEKKWGAPTITNDGVSIAKEIELEDPYEKIGAELVKEVAKKTDDVAGDGTTTATVLAQALVKEGLRNVAAGANPMALKRGIEKAVEAVSGALLEQAKDVETKEQIASTASISAADTQIGELIAEAMDKVGKEGVITVEESQTFGLELELTEGMRFDKGYISAYFATDMERMEAVLDDPYILIANQKISNVKDLLPLLEKVMQSGKPLLIIAEDVEGEALSTLVVNKIRGTFKSVAVKAPGFGDRRKAMLNDIAILTGGEVISEEVGLKLENTSLDLLGRARKVVITKDETTIVDGSGSAEQVAGRVNQIRAEIESSDSDYDREKLQERLAKLAGGVAVIKAGAATEVELKERKHRIEDAVRNAKAAVEEGIVAGGGVALLQASQVFEKLELEGDEATGANAVKLALEAPLKQIAVNGGLEGGVVVEKVRNLTVGHGLNAATGEYVDMIAEGIIDPAKVTRSALQNAASIAALFLTTEAVIADKPEKAAAPAGGGMPGGDMDF</sequence>
<evidence type="ECO:0000256" key="10">
    <source>
        <dbReference type="RuleBase" id="RU000418"/>
    </source>
</evidence>
<dbReference type="FunFam" id="3.50.7.10:FF:000001">
    <property type="entry name" value="60 kDa chaperonin"/>
    <property type="match status" value="1"/>
</dbReference>
<proteinExistence type="inferred from homology"/>
<dbReference type="InterPro" id="IPR001844">
    <property type="entry name" value="Cpn60/GroEL"/>
</dbReference>
<dbReference type="GO" id="GO:0042026">
    <property type="term" value="P:protein refolding"/>
    <property type="evidence" value="ECO:0007669"/>
    <property type="project" value="UniProtKB-UniRule"/>
</dbReference>
<dbReference type="SUPFAM" id="SSF54849">
    <property type="entry name" value="GroEL-intermediate domain like"/>
    <property type="match status" value="1"/>
</dbReference>
<dbReference type="HAMAP" id="MF_00600">
    <property type="entry name" value="CH60"/>
    <property type="match status" value="1"/>
</dbReference>
<dbReference type="GO" id="GO:0009408">
    <property type="term" value="P:response to heat"/>
    <property type="evidence" value="ECO:0007669"/>
    <property type="project" value="UniProtKB-ARBA"/>
</dbReference>
<keyword evidence="6 9" id="KW-0143">Chaperone</keyword>
<evidence type="ECO:0000256" key="5">
    <source>
        <dbReference type="ARBA" id="ARBA00022840"/>
    </source>
</evidence>
<evidence type="ECO:0000256" key="7">
    <source>
        <dbReference type="ARBA" id="ARBA00023235"/>
    </source>
</evidence>
<feature type="binding site" evidence="9">
    <location>
        <begin position="86"/>
        <end position="90"/>
    </location>
    <ligand>
        <name>ATP</name>
        <dbReference type="ChEBI" id="CHEBI:30616"/>
    </ligand>
</feature>
<dbReference type="InterPro" id="IPR018370">
    <property type="entry name" value="Chaperonin_Cpn60_CS"/>
</dbReference>
<dbReference type="Proteomes" id="UP000622166">
    <property type="component" value="Unassembled WGS sequence"/>
</dbReference>
<keyword evidence="4 9" id="KW-0547">Nucleotide-binding</keyword>